<comment type="caution">
    <text evidence="1">The sequence shown here is derived from an EMBL/GenBank/DDBJ whole genome shotgun (WGS) entry which is preliminary data.</text>
</comment>
<dbReference type="AlphaFoldDB" id="A0A9P7YNQ5"/>
<evidence type="ECO:0008006" key="3">
    <source>
        <dbReference type="Google" id="ProtNLM"/>
    </source>
</evidence>
<accession>A0A9P7YNQ5</accession>
<reference evidence="1" key="1">
    <citation type="journal article" date="2021" name="IMA Fungus">
        <title>Genomic characterization of three marine fungi, including Emericellopsis atlantica sp. nov. with signatures of a generalist lifestyle and marine biomass degradation.</title>
        <authorList>
            <person name="Hagestad O.C."/>
            <person name="Hou L."/>
            <person name="Andersen J.H."/>
            <person name="Hansen E.H."/>
            <person name="Altermark B."/>
            <person name="Li C."/>
            <person name="Kuhnert E."/>
            <person name="Cox R.J."/>
            <person name="Crous P.W."/>
            <person name="Spatafora J.W."/>
            <person name="Lail K."/>
            <person name="Amirebrahimi M."/>
            <person name="Lipzen A."/>
            <person name="Pangilinan J."/>
            <person name="Andreopoulos W."/>
            <person name="Hayes R.D."/>
            <person name="Ng V."/>
            <person name="Grigoriev I.V."/>
            <person name="Jackson S.A."/>
            <person name="Sutton T.D.S."/>
            <person name="Dobson A.D.W."/>
            <person name="Rama T."/>
        </authorList>
    </citation>
    <scope>NUCLEOTIDE SEQUENCE</scope>
    <source>
        <strain evidence="1">TRa018bII</strain>
    </source>
</reference>
<name>A0A9P7YNQ5_9HELO</name>
<evidence type="ECO:0000313" key="1">
    <source>
        <dbReference type="EMBL" id="KAG9237143.1"/>
    </source>
</evidence>
<protein>
    <recommendedName>
        <fullName evidence="3">Pentatricopeptide repeat domain-containing protein</fullName>
    </recommendedName>
</protein>
<dbReference type="Proteomes" id="UP000824998">
    <property type="component" value="Unassembled WGS sequence"/>
</dbReference>
<dbReference type="OrthoDB" id="5366531at2759"/>
<organism evidence="1 2">
    <name type="scientific">Amylocarpus encephaloides</name>
    <dbReference type="NCBI Taxonomy" id="45428"/>
    <lineage>
        <taxon>Eukaryota</taxon>
        <taxon>Fungi</taxon>
        <taxon>Dikarya</taxon>
        <taxon>Ascomycota</taxon>
        <taxon>Pezizomycotina</taxon>
        <taxon>Leotiomycetes</taxon>
        <taxon>Helotiales</taxon>
        <taxon>Helotiales incertae sedis</taxon>
        <taxon>Amylocarpus</taxon>
    </lineage>
</organism>
<proteinExistence type="predicted"/>
<evidence type="ECO:0000313" key="2">
    <source>
        <dbReference type="Proteomes" id="UP000824998"/>
    </source>
</evidence>
<keyword evidence="2" id="KW-1185">Reference proteome</keyword>
<sequence length="793" mass="89552">MRSALQKLLSRPSSLELLRFLIDAPGKNLVYSAQCIRQWTQKRTNYNSALVALKFEDGDDGDEELHSSAIETYTDVRLGFRKVLTRPVSKILDPDEIYGEWGRRANGWGVEELDFHSDLSQTGPNKSRLLDNRSQDDVALWAFLLRYRRQKCGLAGVKMFWDAIRSKNIKLPTDGPLADQVWKTFLSLGFEDSAVLQQLVTYANELHRTHGTRWVNLHVKIVQHCLLKGSGNEALLLHHQLLARHPPEHMAFRRMCGRVARRGCSLSSLKGIYQSVPNRKVYDKVVPALMSSRRRDLEAAVKWHFFLVSHGDLPSSAEVVQPLIEYLRSVDVPLAINLIKDLAQAGLQIVPHLEQTAAASRVTINSIYGNKFNIRPRSYNDQLGARWLATSWVPLDVAIGIIHTLGLQEIGPLSLQAIALRDVDPRAIHDKIKYLKGLGISIGASLFSRAVEHFASTRDSQNLESLLTSDQHPDELENPDLQENLLTFFSERGDWIQFRRILAVQSLRRVVPSSERQNLILRLHARRGDLQSVQESLSLIQETATSFVTGRSIALILRCILRPRRRSNRPASIKELDLAISIMKQIAESGSYVPAKTWPEILKRLGMCGSYSRLYSLSDYLVEYYAPAWAHVQRLPSPPQTNHARLPSPPPHPFQLIFSVPFQRSVIEWGFIHVLKNKRRPPVPHQLPLDDSSARSPLRGIEFLKHLHTKGVPVDLPALKRALKHRLTIYYGPGRSAKVFNRVGTQLVLSTPGVDADMRALMKWVFDGDDSSDIGSMTLSEELECDESAGKGE</sequence>
<gene>
    <name evidence="1" type="ORF">BJ875DRAFT_395733</name>
</gene>
<dbReference type="EMBL" id="MU251392">
    <property type="protein sequence ID" value="KAG9237143.1"/>
    <property type="molecule type" value="Genomic_DNA"/>
</dbReference>